<dbReference type="Proteomes" id="UP000245252">
    <property type="component" value="Unassembled WGS sequence"/>
</dbReference>
<dbReference type="InterPro" id="IPR003593">
    <property type="entry name" value="AAA+_ATPase"/>
</dbReference>
<dbReference type="InterPro" id="IPR035965">
    <property type="entry name" value="PAS-like_dom_sf"/>
</dbReference>
<dbReference type="GO" id="GO:0006355">
    <property type="term" value="P:regulation of DNA-templated transcription"/>
    <property type="evidence" value="ECO:0007669"/>
    <property type="project" value="InterPro"/>
</dbReference>
<dbReference type="PROSITE" id="PS50045">
    <property type="entry name" value="SIGMA54_INTERACT_4"/>
    <property type="match status" value="1"/>
</dbReference>
<dbReference type="PANTHER" id="PTHR32071:SF122">
    <property type="entry name" value="SIGMA FACTOR"/>
    <property type="match status" value="1"/>
</dbReference>
<dbReference type="InterPro" id="IPR009057">
    <property type="entry name" value="Homeodomain-like_sf"/>
</dbReference>
<keyword evidence="7" id="KW-1185">Reference proteome</keyword>
<sequence>MKFYANDVASLTHRRLRPSFVDDPQFAAFLDAMPDGAAFLEADGRIKLVNGRLEMLLNLARGDLVGTELGKHAKTAGPIIQKLWTALQQLKRLEVSGTLNSQRNVVATLSILRTPDGGAYGALLIMREAGRTTRAPDGSDNFRFETEALGAKTSFVASPCIEAMRKAADTALERGASVMLTGETGTGKTELARLIGRANAPGAAPFVHVRCGMLSDAQFEAEMFGIEPGSPLDTSTRGKLGYVEAADGGILFLDQITDLSPTMQSKLVAFLEAQTFSRLGSAQRRQARIRILAATNENLSELVGSGAFRSDLYYRIAVMTFALPPLRSRPDLLDALIEHHLRRLNAGRKPQLRLSPEFRERLGSHAFPGNIRELANVLERAAAAADDIARTEHFVAPVPVAETKAMAVPLSASDTPPPAKFKELVQEFEAWILEKSIVENGSKRSAAKALGIDIATLVRKTKRKQ</sequence>
<dbReference type="AlphaFoldDB" id="A0A2U2DIW8"/>
<dbReference type="GO" id="GO:0005524">
    <property type="term" value="F:ATP binding"/>
    <property type="evidence" value="ECO:0007669"/>
    <property type="project" value="UniProtKB-KW"/>
</dbReference>
<keyword evidence="3" id="KW-0805">Transcription regulation</keyword>
<dbReference type="SUPFAM" id="SSF52540">
    <property type="entry name" value="P-loop containing nucleoside triphosphate hydrolases"/>
    <property type="match status" value="1"/>
</dbReference>
<name>A0A2U2DIW8_9HYPH</name>
<evidence type="ECO:0000256" key="2">
    <source>
        <dbReference type="ARBA" id="ARBA00022840"/>
    </source>
</evidence>
<dbReference type="SUPFAM" id="SSF55785">
    <property type="entry name" value="PYP-like sensor domain (PAS domain)"/>
    <property type="match status" value="1"/>
</dbReference>
<evidence type="ECO:0000256" key="3">
    <source>
        <dbReference type="ARBA" id="ARBA00023015"/>
    </source>
</evidence>
<evidence type="ECO:0000313" key="7">
    <source>
        <dbReference type="Proteomes" id="UP000245252"/>
    </source>
</evidence>
<dbReference type="Gene3D" id="1.10.8.60">
    <property type="match status" value="1"/>
</dbReference>
<feature type="domain" description="Sigma-54 factor interaction" evidence="5">
    <location>
        <begin position="158"/>
        <end position="383"/>
    </location>
</feature>
<dbReference type="InterPro" id="IPR058031">
    <property type="entry name" value="AAA_lid_NorR"/>
</dbReference>
<dbReference type="InterPro" id="IPR025662">
    <property type="entry name" value="Sigma_54_int_dom_ATP-bd_1"/>
</dbReference>
<dbReference type="Gene3D" id="1.10.10.60">
    <property type="entry name" value="Homeodomain-like"/>
    <property type="match status" value="1"/>
</dbReference>
<evidence type="ECO:0000256" key="4">
    <source>
        <dbReference type="ARBA" id="ARBA00023163"/>
    </source>
</evidence>
<keyword evidence="1" id="KW-0547">Nucleotide-binding</keyword>
<keyword evidence="2" id="KW-0067">ATP-binding</keyword>
<protein>
    <recommendedName>
        <fullName evidence="5">Sigma-54 factor interaction domain-containing protein</fullName>
    </recommendedName>
</protein>
<evidence type="ECO:0000256" key="1">
    <source>
        <dbReference type="ARBA" id="ARBA00022741"/>
    </source>
</evidence>
<dbReference type="Gene3D" id="3.30.450.20">
    <property type="entry name" value="PAS domain"/>
    <property type="match status" value="1"/>
</dbReference>
<accession>A0A2U2DIW8</accession>
<dbReference type="InterPro" id="IPR002078">
    <property type="entry name" value="Sigma_54_int"/>
</dbReference>
<dbReference type="InterPro" id="IPR025944">
    <property type="entry name" value="Sigma_54_int_dom_CS"/>
</dbReference>
<dbReference type="Pfam" id="PF25601">
    <property type="entry name" value="AAA_lid_14"/>
    <property type="match status" value="1"/>
</dbReference>
<keyword evidence="4" id="KW-0804">Transcription</keyword>
<dbReference type="PROSITE" id="PS00675">
    <property type="entry name" value="SIGMA54_INTERACT_1"/>
    <property type="match status" value="1"/>
</dbReference>
<reference evidence="6 7" key="1">
    <citation type="submission" date="2018-05" db="EMBL/GenBank/DDBJ databases">
        <title>The draft genome of strain NS-104.</title>
        <authorList>
            <person name="Hang P."/>
            <person name="Jiang J."/>
        </authorList>
    </citation>
    <scope>NUCLEOTIDE SEQUENCE [LARGE SCALE GENOMIC DNA]</scope>
    <source>
        <strain evidence="6 7">NS-104</strain>
    </source>
</reference>
<dbReference type="PANTHER" id="PTHR32071">
    <property type="entry name" value="TRANSCRIPTIONAL REGULATORY PROTEIN"/>
    <property type="match status" value="1"/>
</dbReference>
<dbReference type="RefSeq" id="WP_109461243.1">
    <property type="nucleotide sequence ID" value="NZ_QFBC01000017.1"/>
</dbReference>
<dbReference type="Gene3D" id="3.40.50.300">
    <property type="entry name" value="P-loop containing nucleotide triphosphate hydrolases"/>
    <property type="match status" value="1"/>
</dbReference>
<organism evidence="6 7">
    <name type="scientific">Metarhizobium album</name>
    <dbReference type="NCBI Taxonomy" id="2182425"/>
    <lineage>
        <taxon>Bacteria</taxon>
        <taxon>Pseudomonadati</taxon>
        <taxon>Pseudomonadota</taxon>
        <taxon>Alphaproteobacteria</taxon>
        <taxon>Hyphomicrobiales</taxon>
        <taxon>Rhizobiaceae</taxon>
        <taxon>Metarhizobium</taxon>
    </lineage>
</organism>
<dbReference type="OrthoDB" id="9805953at2"/>
<dbReference type="Pfam" id="PF00158">
    <property type="entry name" value="Sigma54_activat"/>
    <property type="match status" value="1"/>
</dbReference>
<dbReference type="InterPro" id="IPR027417">
    <property type="entry name" value="P-loop_NTPase"/>
</dbReference>
<dbReference type="PROSITE" id="PS00688">
    <property type="entry name" value="SIGMA54_INTERACT_3"/>
    <property type="match status" value="1"/>
</dbReference>
<dbReference type="SMART" id="SM00382">
    <property type="entry name" value="AAA"/>
    <property type="match status" value="1"/>
</dbReference>
<dbReference type="EMBL" id="QFBC01000017">
    <property type="protein sequence ID" value="PWE53201.1"/>
    <property type="molecule type" value="Genomic_DNA"/>
</dbReference>
<evidence type="ECO:0000259" key="5">
    <source>
        <dbReference type="PROSITE" id="PS50045"/>
    </source>
</evidence>
<evidence type="ECO:0000313" key="6">
    <source>
        <dbReference type="EMBL" id="PWE53201.1"/>
    </source>
</evidence>
<comment type="caution">
    <text evidence="6">The sequence shown here is derived from an EMBL/GenBank/DDBJ whole genome shotgun (WGS) entry which is preliminary data.</text>
</comment>
<gene>
    <name evidence="6" type="ORF">DEM27_26395</name>
</gene>
<proteinExistence type="predicted"/>
<dbReference type="SUPFAM" id="SSF46689">
    <property type="entry name" value="Homeodomain-like"/>
    <property type="match status" value="1"/>
</dbReference>
<dbReference type="CDD" id="cd00009">
    <property type="entry name" value="AAA"/>
    <property type="match status" value="1"/>
</dbReference>